<name>A0A9P1C5V4_9DINO</name>
<dbReference type="GO" id="GO:0005525">
    <property type="term" value="F:GTP binding"/>
    <property type="evidence" value="ECO:0007669"/>
    <property type="project" value="UniProtKB-KW"/>
</dbReference>
<dbReference type="GO" id="GO:0005874">
    <property type="term" value="C:microtubule"/>
    <property type="evidence" value="ECO:0007669"/>
    <property type="project" value="UniProtKB-KW"/>
</dbReference>
<dbReference type="Proteomes" id="UP001152797">
    <property type="component" value="Unassembled WGS sequence"/>
</dbReference>
<keyword evidence="2" id="KW-0493">Microtubule</keyword>
<dbReference type="SUPFAM" id="SSF55307">
    <property type="entry name" value="Tubulin C-terminal domain-like"/>
    <property type="match status" value="1"/>
</dbReference>
<dbReference type="AlphaFoldDB" id="A0A9P1C5V4"/>
<evidence type="ECO:0000256" key="3">
    <source>
        <dbReference type="ARBA" id="ARBA00022741"/>
    </source>
</evidence>
<comment type="similarity">
    <text evidence="1">Belongs to the tubulin family.</text>
</comment>
<protein>
    <submittedName>
        <fullName evidence="7">Tubulin alpha-3 chain</fullName>
    </submittedName>
</protein>
<feature type="compositionally biased region" description="Polar residues" evidence="5">
    <location>
        <begin position="1"/>
        <end position="12"/>
    </location>
</feature>
<evidence type="ECO:0000313" key="6">
    <source>
        <dbReference type="EMBL" id="CAI3985634.1"/>
    </source>
</evidence>
<accession>A0A9P1C5V4</accession>
<keyword evidence="3" id="KW-0547">Nucleotide-binding</keyword>
<reference evidence="6" key="1">
    <citation type="submission" date="2022-10" db="EMBL/GenBank/DDBJ databases">
        <authorList>
            <person name="Chen Y."/>
            <person name="Dougan E. K."/>
            <person name="Chan C."/>
            <person name="Rhodes N."/>
            <person name="Thang M."/>
        </authorList>
    </citation>
    <scope>NUCLEOTIDE SEQUENCE</scope>
</reference>
<dbReference type="SUPFAM" id="SSF52490">
    <property type="entry name" value="Tubulin nucleotide-binding domain-like"/>
    <property type="match status" value="1"/>
</dbReference>
<evidence type="ECO:0000256" key="1">
    <source>
        <dbReference type="ARBA" id="ARBA00009636"/>
    </source>
</evidence>
<evidence type="ECO:0000256" key="2">
    <source>
        <dbReference type="ARBA" id="ARBA00022701"/>
    </source>
</evidence>
<feature type="region of interest" description="Disordered" evidence="5">
    <location>
        <begin position="1"/>
        <end position="27"/>
    </location>
</feature>
<dbReference type="EMBL" id="CAMXCT020001003">
    <property type="protein sequence ID" value="CAL1139009.1"/>
    <property type="molecule type" value="Genomic_DNA"/>
</dbReference>
<feature type="region of interest" description="Disordered" evidence="5">
    <location>
        <begin position="104"/>
        <end position="128"/>
    </location>
</feature>
<keyword evidence="4" id="KW-0342">GTP-binding</keyword>
<reference evidence="7 8" key="2">
    <citation type="submission" date="2024-05" db="EMBL/GenBank/DDBJ databases">
        <authorList>
            <person name="Chen Y."/>
            <person name="Shah S."/>
            <person name="Dougan E. K."/>
            <person name="Thang M."/>
            <person name="Chan C."/>
        </authorList>
    </citation>
    <scope>NUCLEOTIDE SEQUENCE [LARGE SCALE GENOMIC DNA]</scope>
</reference>
<feature type="compositionally biased region" description="Basic and acidic residues" evidence="5">
    <location>
        <begin position="112"/>
        <end position="121"/>
    </location>
</feature>
<dbReference type="EMBL" id="CAMXCT030001003">
    <property type="protein sequence ID" value="CAL4772946.1"/>
    <property type="molecule type" value="Genomic_DNA"/>
</dbReference>
<evidence type="ECO:0000256" key="5">
    <source>
        <dbReference type="SAM" id="MobiDB-lite"/>
    </source>
</evidence>
<gene>
    <name evidence="6" type="ORF">C1SCF055_LOCUS13061</name>
</gene>
<evidence type="ECO:0000313" key="8">
    <source>
        <dbReference type="Proteomes" id="UP001152797"/>
    </source>
</evidence>
<dbReference type="OrthoDB" id="423518at2759"/>
<comment type="caution">
    <text evidence="6">The sequence shown here is derived from an EMBL/GenBank/DDBJ whole genome shotgun (WGS) entry which is preliminary data.</text>
</comment>
<dbReference type="PANTHER" id="PTHR11588">
    <property type="entry name" value="TUBULIN"/>
    <property type="match status" value="1"/>
</dbReference>
<dbReference type="EMBL" id="CAMXCT010001003">
    <property type="protein sequence ID" value="CAI3985634.1"/>
    <property type="molecule type" value="Genomic_DNA"/>
</dbReference>
<dbReference type="InterPro" id="IPR036525">
    <property type="entry name" value="Tubulin/FtsZ_GTPase_sf"/>
</dbReference>
<organism evidence="6">
    <name type="scientific">Cladocopium goreaui</name>
    <dbReference type="NCBI Taxonomy" id="2562237"/>
    <lineage>
        <taxon>Eukaryota</taxon>
        <taxon>Sar</taxon>
        <taxon>Alveolata</taxon>
        <taxon>Dinophyceae</taxon>
        <taxon>Suessiales</taxon>
        <taxon>Symbiodiniaceae</taxon>
        <taxon>Cladocopium</taxon>
    </lineage>
</organism>
<dbReference type="InterPro" id="IPR000217">
    <property type="entry name" value="Tubulin"/>
</dbReference>
<dbReference type="GO" id="GO:0007017">
    <property type="term" value="P:microtubule-based process"/>
    <property type="evidence" value="ECO:0007669"/>
    <property type="project" value="InterPro"/>
</dbReference>
<keyword evidence="8" id="KW-1185">Reference proteome</keyword>
<dbReference type="InterPro" id="IPR008280">
    <property type="entry name" value="Tub_FtsZ_C"/>
</dbReference>
<dbReference type="Gene3D" id="3.40.50.1440">
    <property type="entry name" value="Tubulin/FtsZ, GTPase domain"/>
    <property type="match status" value="1"/>
</dbReference>
<evidence type="ECO:0000313" key="7">
    <source>
        <dbReference type="EMBL" id="CAL4772946.1"/>
    </source>
</evidence>
<sequence>MVNAEPSNNSNEEGPRPDSPGGARLPLQLGRLPAERLERVHQAMRHLKEEGLEELPDIDALAKSVKASHAAGNAKLPQEHLTTEYMGMSLWAWTPQRWFSSIHGMSDPAGTKSDELQHAEGDQLPPVPETTEALLNKRSLQSEHFKQWCELMKVAEAEIRSMATMDSSVLTKGDGAAVWFDPTPSIEGKGVLRRHVAHRDCWVGAPQMASRRGCVSESRPAKANSAAAILSVHLDDGLMALDAWSHIMGEHYLDTSGRPAEKEFYGCSDPLFTQSFKGRYMPRAVLAGEQSAMDSVGQAALFDPNSIVGVSTGCNVQEACVGLTVPEIMEAVRLQLERADFVEGMLITQTIGEDFLTSGLLKYVLEDLTMNLPKLVKIVSSCIADPQADHSKSSANAAISSKHQLEGSDVVLFYDATSSKKLASQKVNGFGVANPDDAECRGIASRIFSGLTGPMRFGRVDGATPSCLSHLATTLVPYPRVKYTFPSLGGLGGVTDSGMPVGFEAASAAISNGCLCTANADRTKGKTISSTMICRGMAHSMALSPVISKRLDHPQEWVDYSKGSVSVVSFQDPRSEGHPMVTMLENSTRAKFVLEHQVQSFEAQPQPAEGAEIIEEMRCMIKDYEEIETETLDDCEEEEEYEEE</sequence>
<proteinExistence type="inferred from homology"/>
<evidence type="ECO:0000256" key="4">
    <source>
        <dbReference type="ARBA" id="ARBA00023134"/>
    </source>
</evidence>